<organism evidence="2 3">
    <name type="scientific">Hymenobacter rubripertinctus</name>
    <dbReference type="NCBI Taxonomy" id="2029981"/>
    <lineage>
        <taxon>Bacteria</taxon>
        <taxon>Pseudomonadati</taxon>
        <taxon>Bacteroidota</taxon>
        <taxon>Cytophagia</taxon>
        <taxon>Cytophagales</taxon>
        <taxon>Hymenobacteraceae</taxon>
        <taxon>Hymenobacter</taxon>
    </lineage>
</organism>
<gene>
    <name evidence="2" type="ORF">D0T11_19500</name>
</gene>
<evidence type="ECO:0000259" key="1">
    <source>
        <dbReference type="Pfam" id="PF14905"/>
    </source>
</evidence>
<evidence type="ECO:0000313" key="3">
    <source>
        <dbReference type="Proteomes" id="UP000284250"/>
    </source>
</evidence>
<dbReference type="OrthoDB" id="905812at2"/>
<dbReference type="InterPro" id="IPR041700">
    <property type="entry name" value="OMP_b-brl_3"/>
</dbReference>
<dbReference type="EMBL" id="QYCN01000045">
    <property type="protein sequence ID" value="RIY06030.1"/>
    <property type="molecule type" value="Genomic_DNA"/>
</dbReference>
<reference evidence="2 3" key="1">
    <citation type="submission" date="2018-09" db="EMBL/GenBank/DDBJ databases">
        <authorList>
            <person name="Zeman M."/>
            <person name="Pardy F."/>
        </authorList>
    </citation>
    <scope>NUCLEOTIDE SEQUENCE [LARGE SCALE GENOMIC DNA]</scope>
    <source>
        <strain evidence="2 3">CCM 8852</strain>
    </source>
</reference>
<keyword evidence="3" id="KW-1185">Reference proteome</keyword>
<proteinExistence type="predicted"/>
<name>A0A418QLQ8_9BACT</name>
<dbReference type="Pfam" id="PF14905">
    <property type="entry name" value="OMP_b-brl_3"/>
    <property type="match status" value="1"/>
</dbReference>
<reference evidence="2 3" key="2">
    <citation type="submission" date="2019-01" db="EMBL/GenBank/DDBJ databases">
        <title>Hymenobacter humicola sp. nov., isolated from soils in Antarctica.</title>
        <authorList>
            <person name="Sedlacek I."/>
            <person name="Holochova P."/>
            <person name="Kralova S."/>
            <person name="Pantucek R."/>
            <person name="Stankova E."/>
            <person name="Vrbovska V."/>
            <person name="Kristofova L."/>
            <person name="Svec P."/>
            <person name="Busse H.-J."/>
        </authorList>
    </citation>
    <scope>NUCLEOTIDE SEQUENCE [LARGE SCALE GENOMIC DNA]</scope>
    <source>
        <strain evidence="2 3">CCM 8852</strain>
    </source>
</reference>
<protein>
    <recommendedName>
        <fullName evidence="1">Outer membrane protein beta-barrel domain-containing protein</fullName>
    </recommendedName>
</protein>
<dbReference type="AlphaFoldDB" id="A0A418QLQ8"/>
<dbReference type="Proteomes" id="UP000284250">
    <property type="component" value="Unassembled WGS sequence"/>
</dbReference>
<accession>A0A418QLQ8</accession>
<evidence type="ECO:0000313" key="2">
    <source>
        <dbReference type="EMBL" id="RIY06030.1"/>
    </source>
</evidence>
<sequence>MRYTRANLDRVRDVTLTLTAPTHLTTWWRMQHTAVLFHTKTSSNFDGATIGIQAWSLLANGQQIFTLPKSMTLEVSYTYNAPSAAQIYRARASGTINLSFQKPVLKGRGNVQVTAADLSNTYREAFYSQFNGIDVDIMQTRNVQQLSARFTYRFGKSTFSRKGRVSGSAEDEGRAVR</sequence>
<comment type="caution">
    <text evidence="2">The sequence shown here is derived from an EMBL/GenBank/DDBJ whole genome shotgun (WGS) entry which is preliminary data.</text>
</comment>
<feature type="domain" description="Outer membrane protein beta-barrel" evidence="1">
    <location>
        <begin position="2"/>
        <end position="152"/>
    </location>
</feature>